<organism evidence="1 2">
    <name type="scientific">Nitrolancea hollandica Lb</name>
    <dbReference type="NCBI Taxonomy" id="1129897"/>
    <lineage>
        <taxon>Bacteria</taxon>
        <taxon>Pseudomonadati</taxon>
        <taxon>Thermomicrobiota</taxon>
        <taxon>Thermomicrobia</taxon>
        <taxon>Sphaerobacterales</taxon>
        <taxon>Sphaerobacterineae</taxon>
        <taxon>Sphaerobacteraceae</taxon>
        <taxon>Nitrolancea</taxon>
    </lineage>
</organism>
<dbReference type="RefSeq" id="WP_008480907.1">
    <property type="nucleotide sequence ID" value="NZ_CAGS01000512.1"/>
</dbReference>
<proteinExistence type="predicted"/>
<evidence type="ECO:0000313" key="2">
    <source>
        <dbReference type="Proteomes" id="UP000004221"/>
    </source>
</evidence>
<comment type="caution">
    <text evidence="1">The sequence shown here is derived from an EMBL/GenBank/DDBJ whole genome shotgun (WGS) entry which is preliminary data.</text>
</comment>
<name>I4EM38_9BACT</name>
<evidence type="ECO:0000313" key="1">
    <source>
        <dbReference type="EMBL" id="CCF85751.1"/>
    </source>
</evidence>
<gene>
    <name evidence="1" type="ORF">NITHO_560004</name>
</gene>
<dbReference type="AlphaFoldDB" id="I4EM38"/>
<reference evidence="1 2" key="1">
    <citation type="journal article" date="2012" name="ISME J.">
        <title>Nitrification expanded: discovery, physiology and genomics of a nitrite-oxidizing bacterium from the phylum Chloroflexi.</title>
        <authorList>
            <person name="Sorokin D.Y."/>
            <person name="Lucker S."/>
            <person name="Vejmelkova D."/>
            <person name="Kostrikina N.A."/>
            <person name="Kleerebezem R."/>
            <person name="Rijpstra W.I."/>
            <person name="Damste J.S."/>
            <person name="Le Paslier D."/>
            <person name="Muyzer G."/>
            <person name="Wagner M."/>
            <person name="van Loosdrecht M.C."/>
            <person name="Daims H."/>
        </authorList>
    </citation>
    <scope>NUCLEOTIDE SEQUENCE [LARGE SCALE GENOMIC DNA]</scope>
    <source>
        <strain evidence="2">none</strain>
    </source>
</reference>
<accession>I4EM38</accession>
<sequence>MTTVTDYDVPSRDRENGTLDQIKLLVDERRLLLRGQGRGQWLSDLKRVKEIDEELSRLWQRRRTELQ</sequence>
<dbReference type="Proteomes" id="UP000004221">
    <property type="component" value="Unassembled WGS sequence"/>
</dbReference>
<protein>
    <submittedName>
        <fullName evidence="1">Uncharacterized protein</fullName>
    </submittedName>
</protein>
<keyword evidence="2" id="KW-1185">Reference proteome</keyword>
<dbReference type="EMBL" id="CAGS01000512">
    <property type="protein sequence ID" value="CCF85751.1"/>
    <property type="molecule type" value="Genomic_DNA"/>
</dbReference>